<evidence type="ECO:0000313" key="2">
    <source>
        <dbReference type="Proteomes" id="UP000324222"/>
    </source>
</evidence>
<name>A0A5B7EFD1_PORTR</name>
<reference evidence="1 2" key="1">
    <citation type="submission" date="2019-05" db="EMBL/GenBank/DDBJ databases">
        <title>Another draft genome of Portunus trituberculatus and its Hox gene families provides insights of decapod evolution.</title>
        <authorList>
            <person name="Jeong J.-H."/>
            <person name="Song I."/>
            <person name="Kim S."/>
            <person name="Choi T."/>
            <person name="Kim D."/>
            <person name="Ryu S."/>
            <person name="Kim W."/>
        </authorList>
    </citation>
    <scope>NUCLEOTIDE SEQUENCE [LARGE SCALE GENOMIC DNA]</scope>
    <source>
        <tissue evidence="1">Muscle</tissue>
    </source>
</reference>
<keyword evidence="2" id="KW-1185">Reference proteome</keyword>
<proteinExistence type="predicted"/>
<evidence type="ECO:0000313" key="1">
    <source>
        <dbReference type="EMBL" id="MPC31693.1"/>
    </source>
</evidence>
<comment type="caution">
    <text evidence="1">The sequence shown here is derived from an EMBL/GenBank/DDBJ whole genome shotgun (WGS) entry which is preliminary data.</text>
</comment>
<dbReference type="AlphaFoldDB" id="A0A5B7EFD1"/>
<accession>A0A5B7EFD1</accession>
<protein>
    <submittedName>
        <fullName evidence="1">Uncharacterized protein</fullName>
    </submittedName>
</protein>
<gene>
    <name evidence="1" type="ORF">E2C01_024988</name>
</gene>
<dbReference type="Proteomes" id="UP000324222">
    <property type="component" value="Unassembled WGS sequence"/>
</dbReference>
<sequence>MIYTLVSKYSARFCLEVHNDPALLFTSQQMPEHKTHTFKDVDGSTGANDGQWLSVVEFPVLVLPRVWLVVGVGAGQRVVTEADAALRAMRRAELAGKLNTDSHRTRREIKQCQLEAS</sequence>
<organism evidence="1 2">
    <name type="scientific">Portunus trituberculatus</name>
    <name type="common">Swimming crab</name>
    <name type="synonym">Neptunus trituberculatus</name>
    <dbReference type="NCBI Taxonomy" id="210409"/>
    <lineage>
        <taxon>Eukaryota</taxon>
        <taxon>Metazoa</taxon>
        <taxon>Ecdysozoa</taxon>
        <taxon>Arthropoda</taxon>
        <taxon>Crustacea</taxon>
        <taxon>Multicrustacea</taxon>
        <taxon>Malacostraca</taxon>
        <taxon>Eumalacostraca</taxon>
        <taxon>Eucarida</taxon>
        <taxon>Decapoda</taxon>
        <taxon>Pleocyemata</taxon>
        <taxon>Brachyura</taxon>
        <taxon>Eubrachyura</taxon>
        <taxon>Portunoidea</taxon>
        <taxon>Portunidae</taxon>
        <taxon>Portuninae</taxon>
        <taxon>Portunus</taxon>
    </lineage>
</organism>
<dbReference type="EMBL" id="VSRR010002486">
    <property type="protein sequence ID" value="MPC31693.1"/>
    <property type="molecule type" value="Genomic_DNA"/>
</dbReference>